<reference evidence="1" key="1">
    <citation type="submission" date="2018-11" db="EMBL/GenBank/DDBJ databases">
        <authorList>
            <consortium name="Pathogen Informatics"/>
        </authorList>
    </citation>
    <scope>NUCLEOTIDE SEQUENCE</scope>
</reference>
<gene>
    <name evidence="1" type="ORF">PXEA_LOCUS31550</name>
</gene>
<organism evidence="1 2">
    <name type="scientific">Protopolystoma xenopodis</name>
    <dbReference type="NCBI Taxonomy" id="117903"/>
    <lineage>
        <taxon>Eukaryota</taxon>
        <taxon>Metazoa</taxon>
        <taxon>Spiralia</taxon>
        <taxon>Lophotrochozoa</taxon>
        <taxon>Platyhelminthes</taxon>
        <taxon>Monogenea</taxon>
        <taxon>Polyopisthocotylea</taxon>
        <taxon>Polystomatidea</taxon>
        <taxon>Polystomatidae</taxon>
        <taxon>Protopolystoma</taxon>
    </lineage>
</organism>
<sequence>MSAVCDCVSAEVGWDLLVRPVLPTFSLVQSRKRQRSHVGRIDTDRDTEVHIIPESGGLSTQEDAIPDSRLSLLTLTKCPSLPAALPGNEVFCRPDQCLPRSLVCLRQPVW</sequence>
<keyword evidence="2" id="KW-1185">Reference proteome</keyword>
<name>A0A3S5C6A0_9PLAT</name>
<dbReference type="Proteomes" id="UP000784294">
    <property type="component" value="Unassembled WGS sequence"/>
</dbReference>
<evidence type="ECO:0000313" key="2">
    <source>
        <dbReference type="Proteomes" id="UP000784294"/>
    </source>
</evidence>
<dbReference type="AlphaFoldDB" id="A0A3S5C6A0"/>
<dbReference type="EMBL" id="CAAALY010256916">
    <property type="protein sequence ID" value="VEL38110.1"/>
    <property type="molecule type" value="Genomic_DNA"/>
</dbReference>
<accession>A0A3S5C6A0</accession>
<evidence type="ECO:0000313" key="1">
    <source>
        <dbReference type="EMBL" id="VEL38110.1"/>
    </source>
</evidence>
<comment type="caution">
    <text evidence="1">The sequence shown here is derived from an EMBL/GenBank/DDBJ whole genome shotgun (WGS) entry which is preliminary data.</text>
</comment>
<protein>
    <submittedName>
        <fullName evidence="1">Uncharacterized protein</fullName>
    </submittedName>
</protein>
<proteinExistence type="predicted"/>